<dbReference type="STRING" id="983967.A0A1E4T0W6"/>
<dbReference type="Pfam" id="PF04815">
    <property type="entry name" value="Sec23_helical"/>
    <property type="match status" value="1"/>
</dbReference>
<evidence type="ECO:0000313" key="13">
    <source>
        <dbReference type="Proteomes" id="UP000094801"/>
    </source>
</evidence>
<evidence type="ECO:0000256" key="1">
    <source>
        <dbReference type="ARBA" id="ARBA00004394"/>
    </source>
</evidence>
<dbReference type="InterPro" id="IPR036465">
    <property type="entry name" value="vWFA_dom_sf"/>
</dbReference>
<dbReference type="InterPro" id="IPR050550">
    <property type="entry name" value="SEC23_SEC24_subfamily"/>
</dbReference>
<dbReference type="SUPFAM" id="SSF81811">
    <property type="entry name" value="Helical domain of Sec23/24"/>
    <property type="match status" value="1"/>
</dbReference>
<dbReference type="GO" id="GO:0000149">
    <property type="term" value="F:SNARE binding"/>
    <property type="evidence" value="ECO:0007669"/>
    <property type="project" value="TreeGrafter"/>
</dbReference>
<feature type="domain" description="Sec23/Sec24 trunk" evidence="9">
    <location>
        <begin position="268"/>
        <end position="505"/>
    </location>
</feature>
<evidence type="ECO:0000256" key="4">
    <source>
        <dbReference type="ARBA" id="ARBA00022927"/>
    </source>
</evidence>
<dbReference type="InterPro" id="IPR029006">
    <property type="entry name" value="ADF-H/Gelsolin-like_dom_sf"/>
</dbReference>
<dbReference type="GO" id="GO:0006886">
    <property type="term" value="P:intracellular protein transport"/>
    <property type="evidence" value="ECO:0007669"/>
    <property type="project" value="InterPro"/>
</dbReference>
<keyword evidence="5" id="KW-0333">Golgi apparatus</keyword>
<keyword evidence="4" id="KW-0653">Protein transport</keyword>
<evidence type="ECO:0000256" key="6">
    <source>
        <dbReference type="SAM" id="MobiDB-lite"/>
    </source>
</evidence>
<dbReference type="InterPro" id="IPR012990">
    <property type="entry name" value="Beta-sandwich_Sec23_24"/>
</dbReference>
<proteinExistence type="inferred from homology"/>
<accession>A0A1E4T0W6</accession>
<evidence type="ECO:0000259" key="10">
    <source>
        <dbReference type="Pfam" id="PF04815"/>
    </source>
</evidence>
<protein>
    <submittedName>
        <fullName evidence="12">Uncharacterized protein</fullName>
    </submittedName>
</protein>
<dbReference type="Gene3D" id="3.40.50.410">
    <property type="entry name" value="von Willebrand factor, type A domain"/>
    <property type="match status" value="1"/>
</dbReference>
<gene>
    <name evidence="12" type="ORF">CANARDRAFT_198987</name>
</gene>
<feature type="domain" description="Sec23/Sec24 helical" evidence="10">
    <location>
        <begin position="608"/>
        <end position="708"/>
    </location>
</feature>
<reference evidence="13" key="1">
    <citation type="submission" date="2016-04" db="EMBL/GenBank/DDBJ databases">
        <title>Comparative genomics of biotechnologically important yeasts.</title>
        <authorList>
            <consortium name="DOE Joint Genome Institute"/>
            <person name="Riley R."/>
            <person name="Haridas S."/>
            <person name="Wolfe K.H."/>
            <person name="Lopes M.R."/>
            <person name="Hittinger C.T."/>
            <person name="Goker M."/>
            <person name="Salamov A."/>
            <person name="Wisecaver J."/>
            <person name="Long T.M."/>
            <person name="Aerts A.L."/>
            <person name="Barry K."/>
            <person name="Choi C."/>
            <person name="Clum A."/>
            <person name="Coughlan A.Y."/>
            <person name="Deshpande S."/>
            <person name="Douglass A.P."/>
            <person name="Hanson S.J."/>
            <person name="Klenk H.-P."/>
            <person name="Labutti K."/>
            <person name="Lapidus A."/>
            <person name="Lindquist E."/>
            <person name="Lipzen A."/>
            <person name="Meier-Kolthoff J.P."/>
            <person name="Ohm R.A."/>
            <person name="Otillar R.P."/>
            <person name="Pangilinan J."/>
            <person name="Peng Y."/>
            <person name="Rokas A."/>
            <person name="Rosa C.A."/>
            <person name="Scheuner C."/>
            <person name="Sibirny A.A."/>
            <person name="Slot J.C."/>
            <person name="Stielow J.B."/>
            <person name="Sun H."/>
            <person name="Kurtzman C.P."/>
            <person name="Blackwell M."/>
            <person name="Grigoriev I.V."/>
            <person name="Jeffries T.W."/>
        </authorList>
    </citation>
    <scope>NUCLEOTIDE SEQUENCE [LARGE SCALE GENOMIC DNA]</scope>
    <source>
        <strain evidence="13">NRRL YB-2248</strain>
    </source>
</reference>
<evidence type="ECO:0000313" key="12">
    <source>
        <dbReference type="EMBL" id="ODV85368.1"/>
    </source>
</evidence>
<dbReference type="InterPro" id="IPR036175">
    <property type="entry name" value="Sec23/24_helical_dom_sf"/>
</dbReference>
<dbReference type="InterPro" id="IPR006896">
    <property type="entry name" value="Sec23/24_trunk_dom"/>
</dbReference>
<dbReference type="PANTHER" id="PTHR13803:SF4">
    <property type="entry name" value="SECRETORY 24CD, ISOFORM C"/>
    <property type="match status" value="1"/>
</dbReference>
<dbReference type="Gene3D" id="2.60.40.1670">
    <property type="entry name" value="beta-sandwich domain of Sec23/24"/>
    <property type="match status" value="1"/>
</dbReference>
<feature type="domain" description="Gelsolin-like" evidence="7">
    <location>
        <begin position="736"/>
        <end position="802"/>
    </location>
</feature>
<dbReference type="InterPro" id="IPR007123">
    <property type="entry name" value="Gelsolin-like_dom"/>
</dbReference>
<dbReference type="GO" id="GO:0000139">
    <property type="term" value="C:Golgi membrane"/>
    <property type="evidence" value="ECO:0007669"/>
    <property type="project" value="UniProtKB-SubCell"/>
</dbReference>
<organism evidence="12 13">
    <name type="scientific">[Candida] arabinofermentans NRRL YB-2248</name>
    <dbReference type="NCBI Taxonomy" id="983967"/>
    <lineage>
        <taxon>Eukaryota</taxon>
        <taxon>Fungi</taxon>
        <taxon>Dikarya</taxon>
        <taxon>Ascomycota</taxon>
        <taxon>Saccharomycotina</taxon>
        <taxon>Pichiomycetes</taxon>
        <taxon>Pichiales</taxon>
        <taxon>Pichiaceae</taxon>
        <taxon>Ogataea</taxon>
        <taxon>Ogataea/Candida clade</taxon>
    </lineage>
</organism>
<dbReference type="OrthoDB" id="49016at2759"/>
<feature type="domain" description="Sec23/Sec24 beta-sandwich" evidence="11">
    <location>
        <begin position="512"/>
        <end position="596"/>
    </location>
</feature>
<dbReference type="Proteomes" id="UP000094801">
    <property type="component" value="Unassembled WGS sequence"/>
</dbReference>
<evidence type="ECO:0000256" key="2">
    <source>
        <dbReference type="ARBA" id="ARBA00008334"/>
    </source>
</evidence>
<feature type="domain" description="Zinc finger Sec23/Sec24-type" evidence="8">
    <location>
        <begin position="194"/>
        <end position="229"/>
    </location>
</feature>
<evidence type="ECO:0000259" key="8">
    <source>
        <dbReference type="Pfam" id="PF04810"/>
    </source>
</evidence>
<dbReference type="SUPFAM" id="SSF82919">
    <property type="entry name" value="Zn-finger domain of Sec23/24"/>
    <property type="match status" value="1"/>
</dbReference>
<evidence type="ECO:0000259" key="7">
    <source>
        <dbReference type="Pfam" id="PF00626"/>
    </source>
</evidence>
<dbReference type="AlphaFoldDB" id="A0A1E4T0W6"/>
<dbReference type="Pfam" id="PF04810">
    <property type="entry name" value="zf-Sec23_Sec24"/>
    <property type="match status" value="1"/>
</dbReference>
<dbReference type="SUPFAM" id="SSF81995">
    <property type="entry name" value="beta-sandwich domain of Sec23/24"/>
    <property type="match status" value="1"/>
</dbReference>
<sequence length="893" mass="99283">MANFTPASTIDNGFDPSYDPSFDPNAAAISAGLQAPQYSSNPVNSSSAIPVVNSYHQDPNVAAIPNQIQANNFQQAQTIPQQQFSPTDALDSRNSEDLSVAAIRYQMDYNYKDADFLTFENVSPPPAGTQYRCIDQGNASPKFARMSMYSIPSNDKLKQSTKLPLGMLIQPFAPTDEGEKEVPQVDFRSISTVPRCRRCRTYINPSMQHSVRNMVCNICTFSTPVPDDYVNQVDNNGVRADYYEKPELHSGVIDIIVPDDYNLDDKQPDPIHHVFLIDLSIAAIKSSLHEAACSAIRLALYNNGECNLPQGSKVSIVGFDDKIHFFNLSPDLDQTTMSTVGDLEDPFLPFYEGLFADPMESYSIIDTTLSTIEQNTYYPGTEPAYGTALTVAKLLLEQVGGGQVIATLSTLPSWGPGALKPKLQGQRPIVEHDREVLTPDSKFYQELLKEYNKANVGLNLFVCSNAPVDLANSGLVAHKTGGIVKAWYNFNIDRDETDLVYSIKTTVSDICGYQGQIKVRCSNGLQVNKYYGAFATSGSSTDPTLPNVAQHTSIACDFIYDGKLDTKKDAHFQAALLYTSKEGLRKVRVINCIMSVTERVSDVFSFADQDTVLSLMLRESLTRLPHTNLVAVRSYLNVQLANINAAYKALVGSNGTMPGQLVFPHGLRTLSMFILSALKSKGLKERVGNSDLRIESVYNLESFTATRLSAYLYPILISIHNLDESECIQNEKTGQFDLPKATPLTQTNLEMGGAYLIFNTKSLYLWLHSDVNPLLLQDLFGEHATSLDKLDSNLCQLPILDTHISNQVRNLCSFLGKHYLGAEFFPIQICRFRLDQNESEFIELLYEDKSTDLTWSYPEFLKHLHKQIGNKLNTESFPAKNSESKSSIFNYFS</sequence>
<comment type="similarity">
    <text evidence="2">Belongs to the SEC23/SEC24 family. SEC24 subfamily.</text>
</comment>
<dbReference type="SUPFAM" id="SSF82754">
    <property type="entry name" value="C-terminal, gelsolin-like domain of Sec23/24"/>
    <property type="match status" value="1"/>
</dbReference>
<evidence type="ECO:0000259" key="9">
    <source>
        <dbReference type="Pfam" id="PF04811"/>
    </source>
</evidence>
<dbReference type="InterPro" id="IPR036174">
    <property type="entry name" value="Znf_Sec23_Sec24_sf"/>
</dbReference>
<dbReference type="Gene3D" id="1.20.120.730">
    <property type="entry name" value="Sec23/Sec24 helical domain"/>
    <property type="match status" value="1"/>
</dbReference>
<dbReference type="InterPro" id="IPR006900">
    <property type="entry name" value="Sec23/24_helical_dom"/>
</dbReference>
<dbReference type="Gene3D" id="2.30.30.380">
    <property type="entry name" value="Zn-finger domain of Sec23/24"/>
    <property type="match status" value="1"/>
</dbReference>
<dbReference type="InterPro" id="IPR006895">
    <property type="entry name" value="Znf_Sec23_Sec24"/>
</dbReference>
<dbReference type="GO" id="GO:0070971">
    <property type="term" value="C:endoplasmic reticulum exit site"/>
    <property type="evidence" value="ECO:0007669"/>
    <property type="project" value="TreeGrafter"/>
</dbReference>
<comment type="subcellular location">
    <subcellularLocation>
        <location evidence="1">Golgi apparatus membrane</location>
    </subcellularLocation>
</comment>
<feature type="region of interest" description="Disordered" evidence="6">
    <location>
        <begin position="1"/>
        <end position="21"/>
    </location>
</feature>
<dbReference type="EMBL" id="KV453852">
    <property type="protein sequence ID" value="ODV85368.1"/>
    <property type="molecule type" value="Genomic_DNA"/>
</dbReference>
<evidence type="ECO:0000256" key="3">
    <source>
        <dbReference type="ARBA" id="ARBA00022448"/>
    </source>
</evidence>
<evidence type="ECO:0000256" key="5">
    <source>
        <dbReference type="ARBA" id="ARBA00023034"/>
    </source>
</evidence>
<name>A0A1E4T0W6_9ASCO</name>
<feature type="compositionally biased region" description="Polar residues" evidence="6">
    <location>
        <begin position="1"/>
        <end position="11"/>
    </location>
</feature>
<dbReference type="SUPFAM" id="SSF53300">
    <property type="entry name" value="vWA-like"/>
    <property type="match status" value="1"/>
</dbReference>
<dbReference type="Pfam" id="PF08033">
    <property type="entry name" value="Sec23_BS"/>
    <property type="match status" value="1"/>
</dbReference>
<evidence type="ECO:0000259" key="11">
    <source>
        <dbReference type="Pfam" id="PF08033"/>
    </source>
</evidence>
<keyword evidence="3" id="KW-0813">Transport</keyword>
<keyword evidence="13" id="KW-1185">Reference proteome</keyword>
<dbReference type="GO" id="GO:0090110">
    <property type="term" value="P:COPII-coated vesicle cargo loading"/>
    <property type="evidence" value="ECO:0007669"/>
    <property type="project" value="TreeGrafter"/>
</dbReference>
<dbReference type="GO" id="GO:0030127">
    <property type="term" value="C:COPII vesicle coat"/>
    <property type="evidence" value="ECO:0007669"/>
    <property type="project" value="InterPro"/>
</dbReference>
<dbReference type="PANTHER" id="PTHR13803">
    <property type="entry name" value="SEC24-RELATED PROTEIN"/>
    <property type="match status" value="1"/>
</dbReference>
<dbReference type="Pfam" id="PF04811">
    <property type="entry name" value="Sec23_trunk"/>
    <property type="match status" value="1"/>
</dbReference>
<dbReference type="Pfam" id="PF00626">
    <property type="entry name" value="Gelsolin"/>
    <property type="match status" value="1"/>
</dbReference>
<dbReference type="GO" id="GO:0008270">
    <property type="term" value="F:zinc ion binding"/>
    <property type="evidence" value="ECO:0007669"/>
    <property type="project" value="InterPro"/>
</dbReference>
<dbReference type="InterPro" id="IPR036180">
    <property type="entry name" value="Gelsolin-like_dom_sf"/>
</dbReference>
<dbReference type="Gene3D" id="3.40.20.10">
    <property type="entry name" value="Severin"/>
    <property type="match status" value="1"/>
</dbReference>